<evidence type="ECO:0000256" key="5">
    <source>
        <dbReference type="PROSITE-ProRule" id="PRU01023"/>
    </source>
</evidence>
<dbReference type="PROSITE" id="PS51686">
    <property type="entry name" value="SAM_MT_RSMB_NOP"/>
    <property type="match status" value="1"/>
</dbReference>
<dbReference type="InterPro" id="IPR049560">
    <property type="entry name" value="MeTrfase_RsmB-F_NOP2_cat"/>
</dbReference>
<keyword evidence="2 5" id="KW-0808">Transferase</keyword>
<evidence type="ECO:0000256" key="3">
    <source>
        <dbReference type="ARBA" id="ARBA00022691"/>
    </source>
</evidence>
<dbReference type="GO" id="GO:0003723">
    <property type="term" value="F:RNA binding"/>
    <property type="evidence" value="ECO:0007669"/>
    <property type="project" value="UniProtKB-UniRule"/>
</dbReference>
<evidence type="ECO:0000313" key="7">
    <source>
        <dbReference type="EMBL" id="KAJ0989894.1"/>
    </source>
</evidence>
<protein>
    <recommendedName>
        <fullName evidence="6">SAM-dependent MTase RsmB/NOP-type domain-containing protein</fullName>
    </recommendedName>
</protein>
<name>A0A9D5DED9_9LILI</name>
<reference evidence="7" key="1">
    <citation type="submission" date="2021-03" db="EMBL/GenBank/DDBJ databases">
        <authorList>
            <person name="Li Z."/>
            <person name="Yang C."/>
        </authorList>
    </citation>
    <scope>NUCLEOTIDE SEQUENCE</scope>
    <source>
        <strain evidence="7">Dzin_1.0</strain>
        <tissue evidence="7">Leaf</tissue>
    </source>
</reference>
<organism evidence="7 8">
    <name type="scientific">Dioscorea zingiberensis</name>
    <dbReference type="NCBI Taxonomy" id="325984"/>
    <lineage>
        <taxon>Eukaryota</taxon>
        <taxon>Viridiplantae</taxon>
        <taxon>Streptophyta</taxon>
        <taxon>Embryophyta</taxon>
        <taxon>Tracheophyta</taxon>
        <taxon>Spermatophyta</taxon>
        <taxon>Magnoliopsida</taxon>
        <taxon>Liliopsida</taxon>
        <taxon>Dioscoreales</taxon>
        <taxon>Dioscoreaceae</taxon>
        <taxon>Dioscorea</taxon>
    </lineage>
</organism>
<dbReference type="GO" id="GO:0001510">
    <property type="term" value="P:RNA methylation"/>
    <property type="evidence" value="ECO:0007669"/>
    <property type="project" value="InterPro"/>
</dbReference>
<dbReference type="Proteomes" id="UP001085076">
    <property type="component" value="Miscellaneous, Linkage group lg01"/>
</dbReference>
<feature type="domain" description="SAM-dependent MTase RsmB/NOP-type" evidence="6">
    <location>
        <begin position="1"/>
        <end position="66"/>
    </location>
</feature>
<evidence type="ECO:0000259" key="6">
    <source>
        <dbReference type="PROSITE" id="PS51686"/>
    </source>
</evidence>
<dbReference type="InterPro" id="IPR001678">
    <property type="entry name" value="MeTrfase_RsmB-F_NOP2_dom"/>
</dbReference>
<evidence type="ECO:0000313" key="8">
    <source>
        <dbReference type="Proteomes" id="UP001085076"/>
    </source>
</evidence>
<comment type="similarity">
    <text evidence="5">Belongs to the class I-like SAM-binding methyltransferase superfamily. RsmB/NOP family.</text>
</comment>
<sequence>MYHVLVMALCGRPLISGENGMGNGLHRLQVEIAMRGIALLKVGGRIVYSTCSMNPVENEAVVAEVN</sequence>
<dbReference type="SUPFAM" id="SSF53335">
    <property type="entry name" value="S-adenosyl-L-methionine-dependent methyltransferases"/>
    <property type="match status" value="1"/>
</dbReference>
<evidence type="ECO:0000256" key="4">
    <source>
        <dbReference type="ARBA" id="ARBA00022884"/>
    </source>
</evidence>
<evidence type="ECO:0000256" key="2">
    <source>
        <dbReference type="ARBA" id="ARBA00022679"/>
    </source>
</evidence>
<keyword evidence="1 5" id="KW-0489">Methyltransferase</keyword>
<feature type="active site" description="Nucleophile" evidence="5">
    <location>
        <position position="51"/>
    </location>
</feature>
<evidence type="ECO:0000256" key="1">
    <source>
        <dbReference type="ARBA" id="ARBA00022603"/>
    </source>
</evidence>
<dbReference type="Pfam" id="PF01189">
    <property type="entry name" value="Methyltr_RsmB-F"/>
    <property type="match status" value="1"/>
</dbReference>
<dbReference type="EMBL" id="JAGGNH010000001">
    <property type="protein sequence ID" value="KAJ0989894.1"/>
    <property type="molecule type" value="Genomic_DNA"/>
</dbReference>
<dbReference type="AlphaFoldDB" id="A0A9D5DED9"/>
<dbReference type="GO" id="GO:0008173">
    <property type="term" value="F:RNA methyltransferase activity"/>
    <property type="evidence" value="ECO:0007669"/>
    <property type="project" value="InterPro"/>
</dbReference>
<comment type="caution">
    <text evidence="7">The sequence shown here is derived from an EMBL/GenBank/DDBJ whole genome shotgun (WGS) entry which is preliminary data.</text>
</comment>
<dbReference type="PANTHER" id="PTHR22808">
    <property type="entry name" value="NCL1 YEAST -RELATED NOL1/NOP2/FMU SUN DOMAIN-CONTAINING"/>
    <property type="match status" value="1"/>
</dbReference>
<dbReference type="PANTHER" id="PTHR22808:SF1">
    <property type="entry name" value="RNA CYTOSINE-C(5)-METHYLTRANSFERASE NSUN2-RELATED"/>
    <property type="match status" value="1"/>
</dbReference>
<dbReference type="OrthoDB" id="1938384at2759"/>
<comment type="caution">
    <text evidence="5">Lacks conserved residue(s) required for the propagation of feature annotation.</text>
</comment>
<keyword evidence="8" id="KW-1185">Reference proteome</keyword>
<dbReference type="Gene3D" id="3.40.50.150">
    <property type="entry name" value="Vaccinia Virus protein VP39"/>
    <property type="match status" value="1"/>
</dbReference>
<accession>A0A9D5DED9</accession>
<reference evidence="7" key="2">
    <citation type="journal article" date="2022" name="Hortic Res">
        <title>The genome of Dioscorea zingiberensis sheds light on the biosynthesis, origin and evolution of the medicinally important diosgenin saponins.</title>
        <authorList>
            <person name="Li Y."/>
            <person name="Tan C."/>
            <person name="Li Z."/>
            <person name="Guo J."/>
            <person name="Li S."/>
            <person name="Chen X."/>
            <person name="Wang C."/>
            <person name="Dai X."/>
            <person name="Yang H."/>
            <person name="Song W."/>
            <person name="Hou L."/>
            <person name="Xu J."/>
            <person name="Tong Z."/>
            <person name="Xu A."/>
            <person name="Yuan X."/>
            <person name="Wang W."/>
            <person name="Yang Q."/>
            <person name="Chen L."/>
            <person name="Sun Z."/>
            <person name="Wang K."/>
            <person name="Pan B."/>
            <person name="Chen J."/>
            <person name="Bao Y."/>
            <person name="Liu F."/>
            <person name="Qi X."/>
            <person name="Gang D.R."/>
            <person name="Wen J."/>
            <person name="Li J."/>
        </authorList>
    </citation>
    <scope>NUCLEOTIDE SEQUENCE</scope>
    <source>
        <strain evidence="7">Dzin_1.0</strain>
    </source>
</reference>
<dbReference type="InterPro" id="IPR023267">
    <property type="entry name" value="RCMT"/>
</dbReference>
<keyword evidence="3 5" id="KW-0949">S-adenosyl-L-methionine</keyword>
<proteinExistence type="inferred from homology"/>
<gene>
    <name evidence="7" type="ORF">J5N97_008250</name>
</gene>
<dbReference type="InterPro" id="IPR029063">
    <property type="entry name" value="SAM-dependent_MTases_sf"/>
</dbReference>
<keyword evidence="4 5" id="KW-0694">RNA-binding</keyword>